<gene>
    <name evidence="1" type="ORF">NIES2119_31720</name>
</gene>
<reference evidence="1 2" key="1">
    <citation type="submission" date="2016-11" db="EMBL/GenBank/DDBJ databases">
        <title>Draft Genome Sequences of Nine Cyanobacterial Strains from Diverse Habitats.</title>
        <authorList>
            <person name="Zhu T."/>
            <person name="Hou S."/>
            <person name="Lu X."/>
            <person name="Hess W.R."/>
        </authorList>
    </citation>
    <scope>NUCLEOTIDE SEQUENCE [LARGE SCALE GENOMIC DNA]</scope>
    <source>
        <strain evidence="1 2">IAM M-71</strain>
    </source>
</reference>
<dbReference type="Proteomes" id="UP000185860">
    <property type="component" value="Unassembled WGS sequence"/>
</dbReference>
<protein>
    <recommendedName>
        <fullName evidence="3">DUF1822 domain-containing protein</fullName>
    </recommendedName>
</protein>
<organism evidence="1 2">
    <name type="scientific">[Phormidium ambiguum] IAM M-71</name>
    <dbReference type="NCBI Taxonomy" id="454136"/>
    <lineage>
        <taxon>Bacteria</taxon>
        <taxon>Bacillati</taxon>
        <taxon>Cyanobacteriota</taxon>
        <taxon>Cyanophyceae</taxon>
        <taxon>Oscillatoriophycideae</taxon>
        <taxon>Aerosakkonematales</taxon>
        <taxon>Aerosakkonemataceae</taxon>
        <taxon>Floridanema</taxon>
    </lineage>
</organism>
<sequence length="427" mass="48737">MTKNTINSRFEWDAIESDTITLDISLIDRAIELSDPISNENQQWQAYINALALFSFEQWLSDRAPDLSINNNQCSIFLPQYAGLLQSVCNLKVGNCKICLIPVTTSIDKTIPLSKIAIELSEYKANFYVIISLIEELEQANVLGFLPYYQLIEEIENQQFKIQSNWNYQLSMSWFNVNPDDLLLSLRCLETEPLLQQNLVTASANKLSKIREKLAQYQPQLETSEQELWQILTWEEATILFTHPEVFQQQKSEANSLVNVAVWLQDKLDEAAESLSWVLLPSFNTERLNFATAMRSPIEELDDILTQLARTGTEIPQQARGAYQNLNFQETCLRLYAVTWARLSSENIPEWQLILILGSPGGNSIPIGTRLQISDNTGILGELVRHQEIDPAYLYARVAGNWEESFFITISLINGETMTLPPFAFRP</sequence>
<evidence type="ECO:0008006" key="3">
    <source>
        <dbReference type="Google" id="ProtNLM"/>
    </source>
</evidence>
<dbReference type="RefSeq" id="WP_073597484.1">
    <property type="nucleotide sequence ID" value="NZ_MRCE01000075.1"/>
</dbReference>
<dbReference type="OrthoDB" id="467121at2"/>
<evidence type="ECO:0000313" key="1">
    <source>
        <dbReference type="EMBL" id="OKH29995.1"/>
    </source>
</evidence>
<accession>A0A1U7I1U3</accession>
<dbReference type="EMBL" id="MRCE01000075">
    <property type="protein sequence ID" value="OKH29995.1"/>
    <property type="molecule type" value="Genomic_DNA"/>
</dbReference>
<dbReference type="STRING" id="454136.NIES2119_31720"/>
<comment type="caution">
    <text evidence="1">The sequence shown here is derived from an EMBL/GenBank/DDBJ whole genome shotgun (WGS) entry which is preliminary data.</text>
</comment>
<dbReference type="AlphaFoldDB" id="A0A1U7I1U3"/>
<evidence type="ECO:0000313" key="2">
    <source>
        <dbReference type="Proteomes" id="UP000185860"/>
    </source>
</evidence>
<proteinExistence type="predicted"/>
<dbReference type="InterPro" id="IPR014951">
    <property type="entry name" value="DUF1822"/>
</dbReference>
<name>A0A1U7I1U3_9CYAN</name>
<dbReference type="Pfam" id="PF08852">
    <property type="entry name" value="DUF1822"/>
    <property type="match status" value="1"/>
</dbReference>